<gene>
    <name evidence="1" type="ORF">Dsi01nite_030590</name>
</gene>
<keyword evidence="2" id="KW-1185">Reference proteome</keyword>
<dbReference type="Proteomes" id="UP000660611">
    <property type="component" value="Unassembled WGS sequence"/>
</dbReference>
<protein>
    <recommendedName>
        <fullName evidence="3">Malonyl CoA-ACP transacylase</fullName>
    </recommendedName>
</protein>
<reference evidence="1" key="1">
    <citation type="submission" date="2021-01" db="EMBL/GenBank/DDBJ databases">
        <title>Whole genome shotgun sequence of Dactylosporangium siamense NBRC 106093.</title>
        <authorList>
            <person name="Komaki H."/>
            <person name="Tamura T."/>
        </authorList>
    </citation>
    <scope>NUCLEOTIDE SEQUENCE</scope>
    <source>
        <strain evidence="1">NBRC 106093</strain>
    </source>
</reference>
<comment type="caution">
    <text evidence="1">The sequence shown here is derived from an EMBL/GenBank/DDBJ whole genome shotgun (WGS) entry which is preliminary data.</text>
</comment>
<dbReference type="Pfam" id="PF23716">
    <property type="entry name" value="DUF7158"/>
    <property type="match status" value="1"/>
</dbReference>
<name>A0A919PMW3_9ACTN</name>
<accession>A0A919PMW3</accession>
<sequence length="159" mass="17162">MTPTHHHPAAVVDGAPVWPHEIDARLARMRAADGGDRLPDPSSAEGRQLRRWTTQVVVLERLFEAAAAGLPPGVAGPAIRQVVPDGVAAVELGSMTTAALTRSEAGRRVYAHVASAYPGGHAKRRAFLDWLAPRLHRVELGPGYEHPADPRQPDAEHRH</sequence>
<evidence type="ECO:0000313" key="1">
    <source>
        <dbReference type="EMBL" id="GIG45018.1"/>
    </source>
</evidence>
<dbReference type="InterPro" id="IPR055582">
    <property type="entry name" value="DUF7158"/>
</dbReference>
<dbReference type="RefSeq" id="WP_203846824.1">
    <property type="nucleotide sequence ID" value="NZ_BAAAVW010000009.1"/>
</dbReference>
<evidence type="ECO:0008006" key="3">
    <source>
        <dbReference type="Google" id="ProtNLM"/>
    </source>
</evidence>
<dbReference type="EMBL" id="BONQ01000048">
    <property type="protein sequence ID" value="GIG45018.1"/>
    <property type="molecule type" value="Genomic_DNA"/>
</dbReference>
<proteinExistence type="predicted"/>
<organism evidence="1 2">
    <name type="scientific">Dactylosporangium siamense</name>
    <dbReference type="NCBI Taxonomy" id="685454"/>
    <lineage>
        <taxon>Bacteria</taxon>
        <taxon>Bacillati</taxon>
        <taxon>Actinomycetota</taxon>
        <taxon>Actinomycetes</taxon>
        <taxon>Micromonosporales</taxon>
        <taxon>Micromonosporaceae</taxon>
        <taxon>Dactylosporangium</taxon>
    </lineage>
</organism>
<evidence type="ECO:0000313" key="2">
    <source>
        <dbReference type="Proteomes" id="UP000660611"/>
    </source>
</evidence>
<dbReference type="AlphaFoldDB" id="A0A919PMW3"/>